<dbReference type="WBParaSite" id="MhA1_Contig1743.frz3.fgene2">
    <property type="protein sequence ID" value="MhA1_Contig1743.frz3.fgene2"/>
    <property type="gene ID" value="MhA1_Contig1743.frz3.fgene2"/>
</dbReference>
<accession>A0A1I8B9I2</accession>
<dbReference type="InterPro" id="IPR050173">
    <property type="entry name" value="ABC_transporter_C-like"/>
</dbReference>
<keyword evidence="9" id="KW-1278">Translocase</keyword>
<keyword evidence="5 13" id="KW-0812">Transmembrane</keyword>
<feature type="transmembrane region" description="Helical" evidence="13">
    <location>
        <begin position="1144"/>
        <end position="1164"/>
    </location>
</feature>
<dbReference type="InterPro" id="IPR036640">
    <property type="entry name" value="ABC1_TM_sf"/>
</dbReference>
<dbReference type="GO" id="GO:0016887">
    <property type="term" value="F:ATP hydrolysis activity"/>
    <property type="evidence" value="ECO:0007669"/>
    <property type="project" value="InterPro"/>
</dbReference>
<evidence type="ECO:0000259" key="14">
    <source>
        <dbReference type="PROSITE" id="PS50893"/>
    </source>
</evidence>
<evidence type="ECO:0000256" key="6">
    <source>
        <dbReference type="ARBA" id="ARBA00022737"/>
    </source>
</evidence>
<evidence type="ECO:0000256" key="5">
    <source>
        <dbReference type="ARBA" id="ARBA00022692"/>
    </source>
</evidence>
<keyword evidence="11 13" id="KW-0472">Membrane</keyword>
<feature type="transmembrane region" description="Helical" evidence="13">
    <location>
        <begin position="1118"/>
        <end position="1138"/>
    </location>
</feature>
<feature type="transmembrane region" description="Helical" evidence="13">
    <location>
        <begin position="322"/>
        <end position="344"/>
    </location>
</feature>
<evidence type="ECO:0000256" key="1">
    <source>
        <dbReference type="ARBA" id="ARBA00004370"/>
    </source>
</evidence>
<name>A0A1I8B9I2_MELHA</name>
<feature type="transmembrane region" description="Helical" evidence="13">
    <location>
        <begin position="92"/>
        <end position="116"/>
    </location>
</feature>
<keyword evidence="16" id="KW-1185">Reference proteome</keyword>
<protein>
    <recommendedName>
        <fullName evidence="3">ABC-type xenobiotic transporter</fullName>
        <ecNumber evidence="3">7.6.2.2</ecNumber>
    </recommendedName>
</protein>
<feature type="transmembrane region" description="Helical" evidence="13">
    <location>
        <begin position="154"/>
        <end position="175"/>
    </location>
</feature>
<dbReference type="Gene3D" id="1.20.1560.10">
    <property type="entry name" value="ABC transporter type 1, transmembrane domain"/>
    <property type="match status" value="3"/>
</dbReference>
<feature type="transmembrane region" description="Helical" evidence="13">
    <location>
        <begin position="65"/>
        <end position="86"/>
    </location>
</feature>
<feature type="transmembrane region" description="Helical" evidence="13">
    <location>
        <begin position="505"/>
        <end position="526"/>
    </location>
</feature>
<feature type="domain" description="ABC transmembrane type-1" evidence="15">
    <location>
        <begin position="881"/>
        <end position="1172"/>
    </location>
</feature>
<evidence type="ECO:0000256" key="11">
    <source>
        <dbReference type="ARBA" id="ARBA00023136"/>
    </source>
</evidence>
<dbReference type="EC" id="7.6.2.2" evidence="3"/>
<feature type="domain" description="ABC transporter" evidence="14">
    <location>
        <begin position="1217"/>
        <end position="1442"/>
    </location>
</feature>
<comment type="subcellular location">
    <subcellularLocation>
        <location evidence="1">Membrane</location>
    </subcellularLocation>
</comment>
<evidence type="ECO:0000256" key="9">
    <source>
        <dbReference type="ARBA" id="ARBA00022967"/>
    </source>
</evidence>
<dbReference type="CDD" id="cd18598">
    <property type="entry name" value="ABC_6TM_MRP7_D1_like"/>
    <property type="match status" value="1"/>
</dbReference>
<feature type="transmembrane region" description="Helical" evidence="13">
    <location>
        <begin position="1014"/>
        <end position="1032"/>
    </location>
</feature>
<feature type="transmembrane region" description="Helical" evidence="13">
    <location>
        <begin position="546"/>
        <end position="571"/>
    </location>
</feature>
<dbReference type="SMART" id="SM00382">
    <property type="entry name" value="AAA"/>
    <property type="match status" value="2"/>
</dbReference>
<evidence type="ECO:0000256" key="13">
    <source>
        <dbReference type="SAM" id="Phobius"/>
    </source>
</evidence>
<dbReference type="PANTHER" id="PTHR24223">
    <property type="entry name" value="ATP-BINDING CASSETTE SUB-FAMILY C"/>
    <property type="match status" value="1"/>
</dbReference>
<dbReference type="Gene3D" id="3.40.50.300">
    <property type="entry name" value="P-loop containing nucleotide triphosphate hydrolases"/>
    <property type="match status" value="2"/>
</dbReference>
<dbReference type="InterPro" id="IPR017871">
    <property type="entry name" value="ABC_transporter-like_CS"/>
</dbReference>
<evidence type="ECO:0000256" key="8">
    <source>
        <dbReference type="ARBA" id="ARBA00022840"/>
    </source>
</evidence>
<feature type="domain" description="ABC transmembrane type-1" evidence="15">
    <location>
        <begin position="287"/>
        <end position="568"/>
    </location>
</feature>
<dbReference type="OMA" id="PYAWPSQ"/>
<comment type="catalytic activity">
    <reaction evidence="12">
        <text>ATP + H2O + xenobioticSide 1 = ADP + phosphate + xenobioticSide 2.</text>
        <dbReference type="EC" id="7.6.2.2"/>
    </reaction>
</comment>
<evidence type="ECO:0000256" key="2">
    <source>
        <dbReference type="ARBA" id="ARBA00009726"/>
    </source>
</evidence>
<feature type="transmembrane region" description="Helical" evidence="13">
    <location>
        <begin position="128"/>
        <end position="148"/>
    </location>
</feature>
<dbReference type="GO" id="GO:0008559">
    <property type="term" value="F:ABC-type xenobiotic transporter activity"/>
    <property type="evidence" value="ECO:0007669"/>
    <property type="project" value="UniProtKB-EC"/>
</dbReference>
<evidence type="ECO:0000313" key="16">
    <source>
        <dbReference type="Proteomes" id="UP000095281"/>
    </source>
</evidence>
<dbReference type="Pfam" id="PF00664">
    <property type="entry name" value="ABC_membrane"/>
    <property type="match status" value="3"/>
</dbReference>
<feature type="transmembrane region" description="Helical" evidence="13">
    <location>
        <begin position="286"/>
        <end position="310"/>
    </location>
</feature>
<evidence type="ECO:0000313" key="17">
    <source>
        <dbReference type="WBParaSite" id="MhA1_Contig1743.frz3.fgene2"/>
    </source>
</evidence>
<dbReference type="InterPro" id="IPR027417">
    <property type="entry name" value="P-loop_NTPase"/>
</dbReference>
<feature type="transmembrane region" description="Helical" evidence="13">
    <location>
        <begin position="20"/>
        <end position="44"/>
    </location>
</feature>
<feature type="transmembrane region" description="Helical" evidence="13">
    <location>
        <begin position="943"/>
        <end position="970"/>
    </location>
</feature>
<dbReference type="GO" id="GO:0016020">
    <property type="term" value="C:membrane"/>
    <property type="evidence" value="ECO:0007669"/>
    <property type="project" value="UniProtKB-SubCell"/>
</dbReference>
<evidence type="ECO:0000256" key="12">
    <source>
        <dbReference type="ARBA" id="ARBA00034018"/>
    </source>
</evidence>
<reference evidence="17" key="1">
    <citation type="submission" date="2016-11" db="UniProtKB">
        <authorList>
            <consortium name="WormBaseParasite"/>
        </authorList>
    </citation>
    <scope>IDENTIFICATION</scope>
</reference>
<dbReference type="InterPro" id="IPR003439">
    <property type="entry name" value="ABC_transporter-like_ATP-bd"/>
</dbReference>
<dbReference type="PROSITE" id="PS00211">
    <property type="entry name" value="ABC_TRANSPORTER_1"/>
    <property type="match status" value="2"/>
</dbReference>
<keyword evidence="6" id="KW-0677">Repeat</keyword>
<dbReference type="PROSITE" id="PS50929">
    <property type="entry name" value="ABC_TM1F"/>
    <property type="match status" value="2"/>
</dbReference>
<proteinExistence type="inferred from homology"/>
<keyword evidence="7" id="KW-0547">Nucleotide-binding</keyword>
<feature type="transmembrane region" description="Helical" evidence="13">
    <location>
        <begin position="425"/>
        <end position="445"/>
    </location>
</feature>
<evidence type="ECO:0000259" key="15">
    <source>
        <dbReference type="PROSITE" id="PS50929"/>
    </source>
</evidence>
<dbReference type="GO" id="GO:0005524">
    <property type="term" value="F:ATP binding"/>
    <property type="evidence" value="ECO:0007669"/>
    <property type="project" value="UniProtKB-KW"/>
</dbReference>
<dbReference type="PANTHER" id="PTHR24223:SF330">
    <property type="entry name" value="ATP-BINDING CASSETTE SUB-FAMILY C MEMBER 10"/>
    <property type="match status" value="1"/>
</dbReference>
<dbReference type="InterPro" id="IPR011527">
    <property type="entry name" value="ABC1_TM_dom"/>
</dbReference>
<keyword evidence="4" id="KW-0813">Transport</keyword>
<dbReference type="SUPFAM" id="SSF52540">
    <property type="entry name" value="P-loop containing nucleoside triphosphate hydrolases"/>
    <property type="match status" value="2"/>
</dbReference>
<dbReference type="SUPFAM" id="SSF90123">
    <property type="entry name" value="ABC transporter transmembrane region"/>
    <property type="match status" value="2"/>
</dbReference>
<dbReference type="InterPro" id="IPR003593">
    <property type="entry name" value="AAA+_ATPase"/>
</dbReference>
<evidence type="ECO:0000256" key="3">
    <source>
        <dbReference type="ARBA" id="ARBA00012191"/>
    </source>
</evidence>
<keyword evidence="10 13" id="KW-1133">Transmembrane helix</keyword>
<dbReference type="Proteomes" id="UP000095281">
    <property type="component" value="Unplaced"/>
</dbReference>
<keyword evidence="8" id="KW-0067">ATP-binding</keyword>
<feature type="transmembrane region" description="Helical" evidence="13">
    <location>
        <begin position="395"/>
        <end position="419"/>
    </location>
</feature>
<evidence type="ECO:0000256" key="7">
    <source>
        <dbReference type="ARBA" id="ARBA00022741"/>
    </source>
</evidence>
<dbReference type="CDD" id="cd18605">
    <property type="entry name" value="ABC_6TM_MRP7_D2_like"/>
    <property type="match status" value="1"/>
</dbReference>
<evidence type="ECO:0000256" key="10">
    <source>
        <dbReference type="ARBA" id="ARBA00022989"/>
    </source>
</evidence>
<evidence type="ECO:0000256" key="4">
    <source>
        <dbReference type="ARBA" id="ARBA00022448"/>
    </source>
</evidence>
<comment type="similarity">
    <text evidence="2">Belongs to the ABC transporter superfamily. ABCC family. Conjugate transporter (TC 3.A.1.208) subfamily.</text>
</comment>
<dbReference type="FunFam" id="1.20.1560.10:FF:000037">
    <property type="entry name" value="ATP-binding cassette subfamily C member 10"/>
    <property type="match status" value="1"/>
</dbReference>
<sequence>MDLFTFCEFQQYKLPEHSEGFLPPCIELFVVSASHLLLAVIYIIQYSFNVHITIQTSITIPTFLQFAYCSAFCCVSCLLQMFIILLPQVSVTIPPVLLLSNSFASFVWMSIAFMFLRHRHSSSQPSLALLPLLFTTITFSLIFVQRIISFGIINPITIVSILPVIVQFLLLLLTLMKQFNDRQQFVRLEEQNIATENGLISDGITTPLVYQEQKGLIPFFFSELFFLWTNKLIKKGYKRKIKQVDDLFDLPNSLDLTSLGSVLSHPLETETATFTPILLRVYGRQFFMLGLLRFIGDIFKFASPIILHMLISSLQGKIEMTTSYICCALMFITMLFASLCDLHFGYRIILLSIKAKSALLLAIYEKLLRIPSYKISGEFSSGKLINLMCTDIDRIGGFIISFHAFWSMPMNFIIALYLIYKEMGLAFLAGIAASALLIPLNKLIASKIGKYSNEMMSIKDARLKLVSEISHSMRTIKLNSWENFFETKINSIRHRELTYLRYIKFLDAVCVYLWASAPILITMLMLGTSTLILHEQLTAAKVFTTLALINILILPLNAFPWVLGSIINGLVSKRRFDSFFAIQSTKDLKQFYLPMSDSTKLLELKKNSFGWENEKVAISNVEFKGEPGMLIGVIGPVGSGKSTLLLGILSEAIIQGPSILLNEDIISEGFAYVGQDVWLRNGSVRENILCELPFTSEHFRSTIDVCSLKMDIESMPGRDNYRIGGEGVTLSGGQKVRLALARAVYADKHIYLLDDPFAALDRTVASFIYENCIEKQLISRGKLVILCTHHERFLARADLIIQLNVEGNVLRVGSPEMILPNIVGDKKQIKQQVDKNSVEENDDLSQPMEAAEFIASIDDEPLEEKEEGTVKIRIYKTYFRAIVMQASKNASDAWLSKWTSTNNSDHNHSKSLLQQDWGYPFSTRFIIPLTYNEHDQAMFYLRIYIAIVGLNSLSTLIRAFLFAIACIYAAKCLHQRLLSRIFKASISWWDRTPCGRVTNRLSTDVSIVDDSLPFQLNICLASVFSLIGRKYYRRTNIELVRLTLTLFNLLYLQKRICAVTLSPLYSHLSETVSGLVTIRSLRISEFFSSKMRTRLGYNLRASFSSLAASQWLSVRIQMLGLCVLTVILFASILDVTIFKLSHPGLIGLAITYALSLTNVLNALLTSFIETEKELVSVERICDYVDNVLMEEDDQLLSLQSQIDNEDDSLILPIVGHIRFESVSLRYSPELPLAINDVSFRLEAGTRTAIIGRTGAGKSTILQVLNIILVNSLCNILFKALLRAHPIENGKILIDDRIDLASLGFKSARALFGYVSQRPFLFSGTLFDNLSISNTNLNNKQIEESIAERGLSQWLEQFGGLNKIISEGGKNLSFGERQLISLLRLSLTKPKIILIDEATAHMDEHTHLLMSRLISRMGCTVIAIVHRLTGLDEHYDWVIGMDI</sequence>
<feature type="domain" description="ABC transporter" evidence="14">
    <location>
        <begin position="599"/>
        <end position="831"/>
    </location>
</feature>
<organism evidence="16 17">
    <name type="scientific">Meloidogyne hapla</name>
    <name type="common">Root-knot nematode worm</name>
    <dbReference type="NCBI Taxonomy" id="6305"/>
    <lineage>
        <taxon>Eukaryota</taxon>
        <taxon>Metazoa</taxon>
        <taxon>Ecdysozoa</taxon>
        <taxon>Nematoda</taxon>
        <taxon>Chromadorea</taxon>
        <taxon>Rhabditida</taxon>
        <taxon>Tylenchina</taxon>
        <taxon>Tylenchomorpha</taxon>
        <taxon>Tylenchoidea</taxon>
        <taxon>Meloidogynidae</taxon>
        <taxon>Meloidogyninae</taxon>
        <taxon>Meloidogyne</taxon>
    </lineage>
</organism>
<dbReference type="Pfam" id="PF00005">
    <property type="entry name" value="ABC_tran"/>
    <property type="match status" value="2"/>
</dbReference>
<dbReference type="PROSITE" id="PS50893">
    <property type="entry name" value="ABC_TRANSPORTER_2"/>
    <property type="match status" value="2"/>
</dbReference>